<feature type="binding site" evidence="6">
    <location>
        <begin position="140"/>
        <end position="141"/>
    </location>
    <ligand>
        <name>FMN</name>
        <dbReference type="ChEBI" id="CHEBI:58210"/>
    </ligand>
</feature>
<evidence type="ECO:0000256" key="2">
    <source>
        <dbReference type="ARBA" id="ARBA00022643"/>
    </source>
</evidence>
<dbReference type="Proteomes" id="UP001589789">
    <property type="component" value="Unassembled WGS sequence"/>
</dbReference>
<dbReference type="InterPro" id="IPR011251">
    <property type="entry name" value="Luciferase-like_dom"/>
</dbReference>
<dbReference type="PANTHER" id="PTHR42847">
    <property type="entry name" value="ALKANESULFONATE MONOOXYGENASE"/>
    <property type="match status" value="1"/>
</dbReference>
<dbReference type="GO" id="GO:0052614">
    <property type="term" value="F:uracil oxygenase activity"/>
    <property type="evidence" value="ECO:0007669"/>
    <property type="project" value="UniProtKB-EC"/>
</dbReference>
<dbReference type="EMBL" id="JBHLVZ010000005">
    <property type="protein sequence ID" value="MFC0385270.1"/>
    <property type="molecule type" value="Genomic_DNA"/>
</dbReference>
<dbReference type="InterPro" id="IPR050172">
    <property type="entry name" value="SsuD_RutA_monooxygenase"/>
</dbReference>
<dbReference type="InterPro" id="IPR019914">
    <property type="entry name" value="Pyrimidine_monooxygenase_RutA"/>
</dbReference>
<comment type="catalytic activity">
    <reaction evidence="6">
        <text>uracil + FMNH2 + NADH + O2 = (Z)-3-ureidoacrylate + FMN + NAD(+) + H2O + H(+)</text>
        <dbReference type="Rhea" id="RHEA:31587"/>
        <dbReference type="ChEBI" id="CHEBI:15377"/>
        <dbReference type="ChEBI" id="CHEBI:15378"/>
        <dbReference type="ChEBI" id="CHEBI:15379"/>
        <dbReference type="ChEBI" id="CHEBI:17568"/>
        <dbReference type="ChEBI" id="CHEBI:57540"/>
        <dbReference type="ChEBI" id="CHEBI:57618"/>
        <dbReference type="ChEBI" id="CHEBI:57945"/>
        <dbReference type="ChEBI" id="CHEBI:58210"/>
        <dbReference type="ChEBI" id="CHEBI:59891"/>
        <dbReference type="EC" id="1.14.99.46"/>
    </reaction>
</comment>
<dbReference type="Pfam" id="PF00296">
    <property type="entry name" value="Bac_luciferase"/>
    <property type="match status" value="1"/>
</dbReference>
<dbReference type="EC" id="1.14.99.46" evidence="6"/>
<evidence type="ECO:0000256" key="4">
    <source>
        <dbReference type="ARBA" id="ARBA00023002"/>
    </source>
</evidence>
<gene>
    <name evidence="6 8" type="primary">rutA</name>
    <name evidence="8" type="ORF">ACFFIC_06850</name>
</gene>
<evidence type="ECO:0000313" key="8">
    <source>
        <dbReference type="EMBL" id="MFC0385270.1"/>
    </source>
</evidence>
<keyword evidence="4 6" id="KW-0560">Oxidoreductase</keyword>
<keyword evidence="9" id="KW-1185">Reference proteome</keyword>
<dbReference type="PANTHER" id="PTHR42847:SF4">
    <property type="entry name" value="ALKANESULFONATE MONOOXYGENASE-RELATED"/>
    <property type="match status" value="1"/>
</dbReference>
<feature type="binding site" evidence="6">
    <location>
        <position position="124"/>
    </location>
    <ligand>
        <name>FMN</name>
        <dbReference type="ChEBI" id="CHEBI:58210"/>
    </ligand>
</feature>
<dbReference type="NCBIfam" id="TIGR03612">
    <property type="entry name" value="RutA"/>
    <property type="match status" value="1"/>
</dbReference>
<comment type="function">
    <text evidence="6">Catalyzes the pyrimidine ring opening between N-3 and C-4 by an unusual flavin hydroperoxide-catalyzed mechanism, adding oxygen atoms in the process to yield ureidoacrylate peracid, that immediately reacts with FMN forming ureidoacrylate and FMN-N(5)-oxide. The FMN-N(5)-oxide reacts spontaneously with NADH to produce FMN. Requires the flavin reductase RutF to regenerate FMN in vivo.</text>
</comment>
<comment type="caution">
    <text evidence="8">The sequence shown here is derived from an EMBL/GenBank/DDBJ whole genome shotgun (WGS) entry which is preliminary data.</text>
</comment>
<accession>A0ABV6IRC0</accession>
<feature type="binding site" evidence="6">
    <location>
        <position position="190"/>
    </location>
    <ligand>
        <name>FMN</name>
        <dbReference type="ChEBI" id="CHEBI:58210"/>
    </ligand>
</feature>
<feature type="binding site" evidence="6">
    <location>
        <begin position="49"/>
        <end position="50"/>
    </location>
    <ligand>
        <name>FMN</name>
        <dbReference type="ChEBI" id="CHEBI:58210"/>
    </ligand>
</feature>
<sequence>MEVGVFIPIGNNGWLISSNAPQYKPSFELNKEIAQKAEHYGLDFLLSMIKLRGFGGATGFWDYNLESFTLMAGLAAVTTRIKLFATAASLVLPPAIMARMAVTIDSIAPGRFGVNLITGWQRPEYSQMGLWPGDEHFASRYDHLSEYATIIRELWATGRSDFKGSHFQMDDCRLLPMPAGEIKIVCAGQSAAGLDFMARYADYNFCLGQGINTPGALAPMTARVQAAAAATGRKVGSLALIMIIADETDEAAMAKWQHYQAGADREAIAWMAGQAAADTRSGADTNAKQYALPEGAINLNMGTLIGSHASVARMLDEMAEVPGLAGVLLTFDDFQRGIVEFGERIQPLMRSRAHVAAPAEPVPEPA</sequence>
<evidence type="ECO:0000256" key="3">
    <source>
        <dbReference type="ARBA" id="ARBA00022857"/>
    </source>
</evidence>
<evidence type="ECO:0000256" key="5">
    <source>
        <dbReference type="ARBA" id="ARBA00023033"/>
    </source>
</evidence>
<name>A0ABV6IRC0_9PROT</name>
<keyword evidence="3 6" id="KW-0521">NADP</keyword>
<protein>
    <recommendedName>
        <fullName evidence="6">Pyrimidine monooxygenase RutA</fullName>
        <ecNumber evidence="6">1.14.99.46</ecNumber>
    </recommendedName>
</protein>
<dbReference type="CDD" id="cd01094">
    <property type="entry name" value="Alkanesulfonate_monoxygenase"/>
    <property type="match status" value="1"/>
</dbReference>
<feature type="binding site" evidence="6">
    <location>
        <position position="115"/>
    </location>
    <ligand>
        <name>FMN</name>
        <dbReference type="ChEBI" id="CHEBI:58210"/>
    </ligand>
</feature>
<keyword evidence="5 6" id="KW-0503">Monooxygenase</keyword>
<keyword evidence="2 6" id="KW-0288">FMN</keyword>
<comment type="catalytic activity">
    <reaction evidence="6">
        <text>thymine + FMNH2 + NADH + O2 = (Z)-2-methylureidoacrylate + FMN + NAD(+) + H2O + H(+)</text>
        <dbReference type="Rhea" id="RHEA:31599"/>
        <dbReference type="ChEBI" id="CHEBI:15377"/>
        <dbReference type="ChEBI" id="CHEBI:15378"/>
        <dbReference type="ChEBI" id="CHEBI:15379"/>
        <dbReference type="ChEBI" id="CHEBI:17821"/>
        <dbReference type="ChEBI" id="CHEBI:57540"/>
        <dbReference type="ChEBI" id="CHEBI:57618"/>
        <dbReference type="ChEBI" id="CHEBI:57945"/>
        <dbReference type="ChEBI" id="CHEBI:58210"/>
        <dbReference type="ChEBI" id="CHEBI:143783"/>
        <dbReference type="EC" id="1.14.99.46"/>
    </reaction>
</comment>
<evidence type="ECO:0000256" key="1">
    <source>
        <dbReference type="ARBA" id="ARBA00022630"/>
    </source>
</evidence>
<evidence type="ECO:0000313" key="9">
    <source>
        <dbReference type="Proteomes" id="UP001589789"/>
    </source>
</evidence>
<dbReference type="RefSeq" id="WP_377049423.1">
    <property type="nucleotide sequence ID" value="NZ_JBHLVZ010000005.1"/>
</dbReference>
<comment type="similarity">
    <text evidence="6">Belongs to the NtaA/SnaA/DszA monooxygenase family. RutA subfamily.</text>
</comment>
<dbReference type="HAMAP" id="MF_01699">
    <property type="entry name" value="RutA"/>
    <property type="match status" value="1"/>
</dbReference>
<dbReference type="Gene3D" id="3.20.20.30">
    <property type="entry name" value="Luciferase-like domain"/>
    <property type="match status" value="1"/>
</dbReference>
<evidence type="ECO:0000259" key="7">
    <source>
        <dbReference type="Pfam" id="PF00296"/>
    </source>
</evidence>
<dbReference type="SUPFAM" id="SSF51679">
    <property type="entry name" value="Bacterial luciferase-like"/>
    <property type="match status" value="1"/>
</dbReference>
<evidence type="ECO:0000256" key="6">
    <source>
        <dbReference type="HAMAP-Rule" id="MF_01699"/>
    </source>
</evidence>
<feature type="domain" description="Luciferase-like" evidence="7">
    <location>
        <begin position="1"/>
        <end position="320"/>
    </location>
</feature>
<reference evidence="8 9" key="1">
    <citation type="submission" date="2024-09" db="EMBL/GenBank/DDBJ databases">
        <authorList>
            <person name="Sun Q."/>
            <person name="Mori K."/>
        </authorList>
    </citation>
    <scope>NUCLEOTIDE SEQUENCE [LARGE SCALE GENOMIC DNA]</scope>
    <source>
        <strain evidence="8 9">CCM 7468</strain>
    </source>
</reference>
<organism evidence="8 9">
    <name type="scientific">Muricoccus vinaceus</name>
    <dbReference type="NCBI Taxonomy" id="424704"/>
    <lineage>
        <taxon>Bacteria</taxon>
        <taxon>Pseudomonadati</taxon>
        <taxon>Pseudomonadota</taxon>
        <taxon>Alphaproteobacteria</taxon>
        <taxon>Acetobacterales</taxon>
        <taxon>Roseomonadaceae</taxon>
        <taxon>Muricoccus</taxon>
    </lineage>
</organism>
<dbReference type="InterPro" id="IPR036661">
    <property type="entry name" value="Luciferase-like_sf"/>
</dbReference>
<proteinExistence type="inferred from homology"/>
<keyword evidence="1 6" id="KW-0285">Flavoprotein</keyword>